<reference evidence="1" key="1">
    <citation type="submission" date="2023-06" db="EMBL/GenBank/DDBJ databases">
        <title>Male Hemibagrus guttatus genome.</title>
        <authorList>
            <person name="Bian C."/>
        </authorList>
    </citation>
    <scope>NUCLEOTIDE SEQUENCE</scope>
    <source>
        <strain evidence="1">Male_cb2023</strain>
        <tissue evidence="1">Muscle</tissue>
    </source>
</reference>
<dbReference type="Proteomes" id="UP001274896">
    <property type="component" value="Unassembled WGS sequence"/>
</dbReference>
<dbReference type="EMBL" id="JAUCMX010000014">
    <property type="protein sequence ID" value="KAK3524059.1"/>
    <property type="molecule type" value="Genomic_DNA"/>
</dbReference>
<accession>A0AAE0UZ01</accession>
<dbReference type="PANTHER" id="PTHR46673:SF3">
    <property type="entry name" value="SOLUTE CARRIER FAMILY 3 (AMINO ACID TRANSPORTER HEAVY CHAIN), MEMBER 2A-RELATED"/>
    <property type="match status" value="1"/>
</dbReference>
<name>A0AAE0UZ01_9TELE</name>
<dbReference type="AlphaFoldDB" id="A0AAE0UZ01"/>
<dbReference type="GO" id="GO:0015190">
    <property type="term" value="F:L-leucine transmembrane transporter activity"/>
    <property type="evidence" value="ECO:0007669"/>
    <property type="project" value="TreeGrafter"/>
</dbReference>
<dbReference type="GO" id="GO:1904273">
    <property type="term" value="P:L-alanine import across plasma membrane"/>
    <property type="evidence" value="ECO:0007669"/>
    <property type="project" value="TreeGrafter"/>
</dbReference>
<protein>
    <submittedName>
        <fullName evidence="1">Uncharacterized protein</fullName>
    </submittedName>
</protein>
<dbReference type="Gene3D" id="3.20.20.80">
    <property type="entry name" value="Glycosidases"/>
    <property type="match status" value="1"/>
</dbReference>
<organism evidence="1 2">
    <name type="scientific">Hemibagrus guttatus</name>
    <dbReference type="NCBI Taxonomy" id="175788"/>
    <lineage>
        <taxon>Eukaryota</taxon>
        <taxon>Metazoa</taxon>
        <taxon>Chordata</taxon>
        <taxon>Craniata</taxon>
        <taxon>Vertebrata</taxon>
        <taxon>Euteleostomi</taxon>
        <taxon>Actinopterygii</taxon>
        <taxon>Neopterygii</taxon>
        <taxon>Teleostei</taxon>
        <taxon>Ostariophysi</taxon>
        <taxon>Siluriformes</taxon>
        <taxon>Bagridae</taxon>
        <taxon>Hemibagrus</taxon>
    </lineage>
</organism>
<dbReference type="GO" id="GO:0015173">
    <property type="term" value="F:aromatic amino acid transmembrane transporter activity"/>
    <property type="evidence" value="ECO:0007669"/>
    <property type="project" value="TreeGrafter"/>
</dbReference>
<dbReference type="GO" id="GO:1903801">
    <property type="term" value="P:L-leucine import across plasma membrane"/>
    <property type="evidence" value="ECO:0007669"/>
    <property type="project" value="TreeGrafter"/>
</dbReference>
<proteinExistence type="predicted"/>
<comment type="caution">
    <text evidence="1">The sequence shown here is derived from an EMBL/GenBank/DDBJ whole genome shotgun (WGS) entry which is preliminary data.</text>
</comment>
<dbReference type="GO" id="GO:0015823">
    <property type="term" value="P:phenylalanine transport"/>
    <property type="evidence" value="ECO:0007669"/>
    <property type="project" value="TreeGrafter"/>
</dbReference>
<evidence type="ECO:0000313" key="2">
    <source>
        <dbReference type="Proteomes" id="UP001274896"/>
    </source>
</evidence>
<dbReference type="GO" id="GO:0015180">
    <property type="term" value="F:L-alanine transmembrane transporter activity"/>
    <property type="evidence" value="ECO:0007669"/>
    <property type="project" value="TreeGrafter"/>
</dbReference>
<dbReference type="GO" id="GO:0016324">
    <property type="term" value="C:apical plasma membrane"/>
    <property type="evidence" value="ECO:0007669"/>
    <property type="project" value="TreeGrafter"/>
</dbReference>
<dbReference type="GO" id="GO:0016323">
    <property type="term" value="C:basolateral plasma membrane"/>
    <property type="evidence" value="ECO:0007669"/>
    <property type="project" value="TreeGrafter"/>
</dbReference>
<dbReference type="InterPro" id="IPR042280">
    <property type="entry name" value="SLC3A2"/>
</dbReference>
<keyword evidence="2" id="KW-1185">Reference proteome</keyword>
<gene>
    <name evidence="1" type="ORF">QTP70_017582</name>
</gene>
<dbReference type="PANTHER" id="PTHR46673">
    <property type="entry name" value="4F2 CELL-SURFACE ANTIGEN HEAVY CHAIN"/>
    <property type="match status" value="1"/>
</dbReference>
<evidence type="ECO:0000313" key="1">
    <source>
        <dbReference type="EMBL" id="KAK3524059.1"/>
    </source>
</evidence>
<sequence>MKVRNGDAGSALAVTNGIVKVKIPEEQESKFTGLSKDELFKIIRTVFSLAGCEPDGHSSFSSGSVGLACWPVRLQSSCRHLGASCFLMGNWWEFGPLYQIGDVEAFVGPSRLKVNYHISVVLDLTPNYKGSMLWFSSTSVTNVAEKVKVATDYWLAKGVDGILLYGVDRVATVVPSIWDSIREIVSNHTKEKKKKVLTGATKTTSSDEVNKLLNGTGVDLLLSNVLRYKYGAEFGQVVQNLYSQKQTRLAWNMGH</sequence>